<evidence type="ECO:0000313" key="3">
    <source>
        <dbReference type="Proteomes" id="UP001149821"/>
    </source>
</evidence>
<accession>A0ABT5QHI2</accession>
<dbReference type="Proteomes" id="UP001149821">
    <property type="component" value="Unassembled WGS sequence"/>
</dbReference>
<name>A0ABT5QHI2_9GAMM</name>
<reference evidence="2" key="1">
    <citation type="submission" date="2021-12" db="EMBL/GenBank/DDBJ databases">
        <title>Enterovibrio ZSDZ35 sp. nov. and Enterovibrio ZSDZ42 sp. nov., isolated from coastal seawater in Qingdao.</title>
        <authorList>
            <person name="Zhang P."/>
        </authorList>
    </citation>
    <scope>NUCLEOTIDE SEQUENCE</scope>
    <source>
        <strain evidence="2">ZSDZ35</strain>
    </source>
</reference>
<comment type="caution">
    <text evidence="2">The sequence shown here is derived from an EMBL/GenBank/DDBJ whole genome shotgun (WGS) entry which is preliminary data.</text>
</comment>
<evidence type="ECO:0000256" key="1">
    <source>
        <dbReference type="SAM" id="MobiDB-lite"/>
    </source>
</evidence>
<dbReference type="RefSeq" id="WP_274140336.1">
    <property type="nucleotide sequence ID" value="NZ_JAJUBB010000002.1"/>
</dbReference>
<sequence>MPKLQMVNPQQKVAKAPTDMSTEKYLSAKEAINSLTMSNMADNNTIVSTGDGGMRVDNQGIFGDITNIQVQSNKVPNKPGSDKDGLQYGNVPSNQRGTTVAAVKIKTNILRDGTQSTCDLLKQGLLDSLGKKQSTRYWYEVVNE</sequence>
<feature type="region of interest" description="Disordered" evidence="1">
    <location>
        <begin position="72"/>
        <end position="93"/>
    </location>
</feature>
<keyword evidence="3" id="KW-1185">Reference proteome</keyword>
<organism evidence="2 3">
    <name type="scientific">Enterovibrio qingdaonensis</name>
    <dbReference type="NCBI Taxonomy" id="2899818"/>
    <lineage>
        <taxon>Bacteria</taxon>
        <taxon>Pseudomonadati</taxon>
        <taxon>Pseudomonadota</taxon>
        <taxon>Gammaproteobacteria</taxon>
        <taxon>Vibrionales</taxon>
        <taxon>Vibrionaceae</taxon>
        <taxon>Enterovibrio</taxon>
    </lineage>
</organism>
<protein>
    <submittedName>
        <fullName evidence="2">Uncharacterized protein</fullName>
    </submittedName>
</protein>
<dbReference type="EMBL" id="JAJUBB010000002">
    <property type="protein sequence ID" value="MDD1780304.1"/>
    <property type="molecule type" value="Genomic_DNA"/>
</dbReference>
<evidence type="ECO:0000313" key="2">
    <source>
        <dbReference type="EMBL" id="MDD1780304.1"/>
    </source>
</evidence>
<gene>
    <name evidence="2" type="ORF">LRP49_03730</name>
</gene>
<proteinExistence type="predicted"/>